<evidence type="ECO:0000313" key="3">
    <source>
        <dbReference type="EMBL" id="KAH0209619.1"/>
    </source>
</evidence>
<comment type="caution">
    <text evidence="2">The sequence shown here is derived from an EMBL/GenBank/DDBJ whole genome shotgun (WGS) entry which is preliminary data.</text>
</comment>
<sequence>MSGPLSTAHDGHLANVVIKKVTAYCGSLASVLAASLPDQSEPVIETLRCREDTTHKIVSVVLSSVGDVPVLGRSAFSLHPSDANPPHDAEDHTLPDITSEAVLPSQYKPPQDFPSTVDEDGPTTKSTAQLALDNLTPISTPSCTC</sequence>
<name>A0A9P8J1M3_AURME</name>
<organism evidence="2 4">
    <name type="scientific">Aureobasidium melanogenum</name>
    <name type="common">Aureobasidium pullulans var. melanogenum</name>
    <dbReference type="NCBI Taxonomy" id="46634"/>
    <lineage>
        <taxon>Eukaryota</taxon>
        <taxon>Fungi</taxon>
        <taxon>Dikarya</taxon>
        <taxon>Ascomycota</taxon>
        <taxon>Pezizomycotina</taxon>
        <taxon>Dothideomycetes</taxon>
        <taxon>Dothideomycetidae</taxon>
        <taxon>Dothideales</taxon>
        <taxon>Saccotheciaceae</taxon>
        <taxon>Aureobasidium</taxon>
    </lineage>
</organism>
<evidence type="ECO:0000313" key="4">
    <source>
        <dbReference type="Proteomes" id="UP000779574"/>
    </source>
</evidence>
<feature type="region of interest" description="Disordered" evidence="1">
    <location>
        <begin position="104"/>
        <end position="124"/>
    </location>
</feature>
<dbReference type="EMBL" id="JAHFYH010000227">
    <property type="protein sequence ID" value="KAH0209619.1"/>
    <property type="molecule type" value="Genomic_DNA"/>
</dbReference>
<evidence type="ECO:0000313" key="2">
    <source>
        <dbReference type="EMBL" id="KAG9679222.1"/>
    </source>
</evidence>
<dbReference type="Proteomes" id="UP000767238">
    <property type="component" value="Unassembled WGS sequence"/>
</dbReference>
<accession>A0A9P8J1M3</accession>
<proteinExistence type="predicted"/>
<dbReference type="AlphaFoldDB" id="A0A9P8J1M3"/>
<dbReference type="Proteomes" id="UP000779574">
    <property type="component" value="Unassembled WGS sequence"/>
</dbReference>
<reference evidence="2" key="2">
    <citation type="submission" date="2021-08" db="EMBL/GenBank/DDBJ databases">
        <authorList>
            <person name="Gostincar C."/>
            <person name="Sun X."/>
            <person name="Song Z."/>
            <person name="Gunde-Cimerman N."/>
        </authorList>
    </citation>
    <scope>NUCLEOTIDE SEQUENCE</scope>
    <source>
        <strain evidence="3">EXF-8016</strain>
        <strain evidence="2">EXF-9911</strain>
    </source>
</reference>
<feature type="non-terminal residue" evidence="2">
    <location>
        <position position="145"/>
    </location>
</feature>
<dbReference type="EMBL" id="JAHFXF010001006">
    <property type="protein sequence ID" value="KAG9679222.1"/>
    <property type="molecule type" value="Genomic_DNA"/>
</dbReference>
<gene>
    <name evidence="2" type="ORF">KCU76_g15402</name>
    <name evidence="3" type="ORF">KCV03_g10282</name>
</gene>
<evidence type="ECO:0000256" key="1">
    <source>
        <dbReference type="SAM" id="MobiDB-lite"/>
    </source>
</evidence>
<reference evidence="2" key="1">
    <citation type="journal article" date="2021" name="J Fungi (Basel)">
        <title>Virulence traits and population genomics of the black yeast Aureobasidium melanogenum.</title>
        <authorList>
            <person name="Cernosa A."/>
            <person name="Sun X."/>
            <person name="Gostincar C."/>
            <person name="Fang C."/>
            <person name="Gunde-Cimerman N."/>
            <person name="Song Z."/>
        </authorList>
    </citation>
    <scope>NUCLEOTIDE SEQUENCE</scope>
    <source>
        <strain evidence="3">EXF-8016</strain>
        <strain evidence="2">EXF-9911</strain>
    </source>
</reference>
<protein>
    <submittedName>
        <fullName evidence="2">Uncharacterized protein</fullName>
    </submittedName>
</protein>